<proteinExistence type="predicted"/>
<evidence type="ECO:0000313" key="4">
    <source>
        <dbReference type="Proteomes" id="UP000199622"/>
    </source>
</evidence>
<feature type="compositionally biased region" description="Basic and acidic residues" evidence="1">
    <location>
        <begin position="99"/>
        <end position="110"/>
    </location>
</feature>
<keyword evidence="4" id="KW-1185">Reference proteome</keyword>
<name>A0A1H4JSS7_9PSEU</name>
<protein>
    <submittedName>
        <fullName evidence="3">Uncharacterized protein</fullName>
    </submittedName>
</protein>
<feature type="compositionally biased region" description="Low complexity" evidence="1">
    <location>
        <begin position="84"/>
        <end position="98"/>
    </location>
</feature>
<feature type="transmembrane region" description="Helical" evidence="2">
    <location>
        <begin position="40"/>
        <end position="63"/>
    </location>
</feature>
<dbReference type="AlphaFoldDB" id="A0A1H4JSS7"/>
<feature type="region of interest" description="Disordered" evidence="1">
    <location>
        <begin position="84"/>
        <end position="110"/>
    </location>
</feature>
<keyword evidence="2" id="KW-1133">Transmembrane helix</keyword>
<dbReference type="STRING" id="208445.SAMN04489727_2133"/>
<dbReference type="RefSeq" id="WP_091305745.1">
    <property type="nucleotide sequence ID" value="NZ_FNSO01000003.1"/>
</dbReference>
<dbReference type="Proteomes" id="UP000199622">
    <property type="component" value="Unassembled WGS sequence"/>
</dbReference>
<reference evidence="4" key="1">
    <citation type="submission" date="2016-10" db="EMBL/GenBank/DDBJ databases">
        <authorList>
            <person name="Varghese N."/>
            <person name="Submissions S."/>
        </authorList>
    </citation>
    <scope>NUCLEOTIDE SEQUENCE [LARGE SCALE GENOMIC DNA]</scope>
    <source>
        <strain evidence="4">DSM 44544</strain>
    </source>
</reference>
<accession>A0A1H4JSS7</accession>
<organism evidence="3 4">
    <name type="scientific">Amycolatopsis tolypomycina</name>
    <dbReference type="NCBI Taxonomy" id="208445"/>
    <lineage>
        <taxon>Bacteria</taxon>
        <taxon>Bacillati</taxon>
        <taxon>Actinomycetota</taxon>
        <taxon>Actinomycetes</taxon>
        <taxon>Pseudonocardiales</taxon>
        <taxon>Pseudonocardiaceae</taxon>
        <taxon>Amycolatopsis</taxon>
    </lineage>
</organism>
<keyword evidence="2" id="KW-0472">Membrane</keyword>
<evidence type="ECO:0000256" key="1">
    <source>
        <dbReference type="SAM" id="MobiDB-lite"/>
    </source>
</evidence>
<keyword evidence="2" id="KW-0812">Transmembrane</keyword>
<gene>
    <name evidence="3" type="ORF">SAMN04489727_2133</name>
</gene>
<sequence>MPERNDPAPAAVPRCRTRTDAAVAWTTGHAAELAGVAVPLIGGVLFTPWLDLVSVVWAAVWAVNEIRLRRTTSTARQFAVATRPAQSALTASAAPAGRATEDTDRKEAKA</sequence>
<dbReference type="EMBL" id="FNSO01000003">
    <property type="protein sequence ID" value="SEB48818.1"/>
    <property type="molecule type" value="Genomic_DNA"/>
</dbReference>
<evidence type="ECO:0000256" key="2">
    <source>
        <dbReference type="SAM" id="Phobius"/>
    </source>
</evidence>
<evidence type="ECO:0000313" key="3">
    <source>
        <dbReference type="EMBL" id="SEB48818.1"/>
    </source>
</evidence>